<dbReference type="AlphaFoldDB" id="A0A6S6SIA9"/>
<dbReference type="InterPro" id="IPR051917">
    <property type="entry name" value="Transposase-Integrase"/>
</dbReference>
<gene>
    <name evidence="2" type="ORF">HELGO_WM13876</name>
</gene>
<dbReference type="SUPFAM" id="SSF46689">
    <property type="entry name" value="Homeodomain-like"/>
    <property type="match status" value="1"/>
</dbReference>
<dbReference type="InterPro" id="IPR025246">
    <property type="entry name" value="IS30-like_HTH"/>
</dbReference>
<sequence>MRYNQLTLGERYHIEALMRLGYKQIDIAKELGVHPSTISRELQRNKFRGKYKPVQAQAEYILRQKKKRKRSSISTSIERYIRAPIR</sequence>
<evidence type="ECO:0000259" key="1">
    <source>
        <dbReference type="Pfam" id="PF13936"/>
    </source>
</evidence>
<dbReference type="GO" id="GO:0004803">
    <property type="term" value="F:transposase activity"/>
    <property type="evidence" value="ECO:0007669"/>
    <property type="project" value="TreeGrafter"/>
</dbReference>
<dbReference type="GO" id="GO:0032196">
    <property type="term" value="P:transposition"/>
    <property type="evidence" value="ECO:0007669"/>
    <property type="project" value="TreeGrafter"/>
</dbReference>
<dbReference type="Gene3D" id="1.10.10.60">
    <property type="entry name" value="Homeodomain-like"/>
    <property type="match status" value="1"/>
</dbReference>
<dbReference type="PANTHER" id="PTHR10948:SF23">
    <property type="entry name" value="TRANSPOSASE INSI FOR INSERTION SEQUENCE ELEMENT IS30A-RELATED"/>
    <property type="match status" value="1"/>
</dbReference>
<dbReference type="PANTHER" id="PTHR10948">
    <property type="entry name" value="TRANSPOSASE"/>
    <property type="match status" value="1"/>
</dbReference>
<reference evidence="2" key="1">
    <citation type="submission" date="2020-01" db="EMBL/GenBank/DDBJ databases">
        <authorList>
            <person name="Meier V. D."/>
            <person name="Meier V D."/>
        </authorList>
    </citation>
    <scope>NUCLEOTIDE SEQUENCE</scope>
    <source>
        <strain evidence="2">HLG_WM_MAG_12</strain>
    </source>
</reference>
<dbReference type="EMBL" id="CACVAW010000024">
    <property type="protein sequence ID" value="CAA6807106.1"/>
    <property type="molecule type" value="Genomic_DNA"/>
</dbReference>
<name>A0A6S6SIA9_9BACT</name>
<organism evidence="2">
    <name type="scientific">uncultured Campylobacterales bacterium</name>
    <dbReference type="NCBI Taxonomy" id="352960"/>
    <lineage>
        <taxon>Bacteria</taxon>
        <taxon>Pseudomonadati</taxon>
        <taxon>Campylobacterota</taxon>
        <taxon>Epsilonproteobacteria</taxon>
        <taxon>Campylobacterales</taxon>
        <taxon>environmental samples</taxon>
    </lineage>
</organism>
<protein>
    <recommendedName>
        <fullName evidence="1">Transposase IS30-like HTH domain-containing protein</fullName>
    </recommendedName>
</protein>
<evidence type="ECO:0000313" key="2">
    <source>
        <dbReference type="EMBL" id="CAA6807106.1"/>
    </source>
</evidence>
<proteinExistence type="predicted"/>
<dbReference type="GO" id="GO:0005829">
    <property type="term" value="C:cytosol"/>
    <property type="evidence" value="ECO:0007669"/>
    <property type="project" value="TreeGrafter"/>
</dbReference>
<dbReference type="Pfam" id="PF13936">
    <property type="entry name" value="HTH_38"/>
    <property type="match status" value="1"/>
</dbReference>
<feature type="domain" description="Transposase IS30-like HTH" evidence="1">
    <location>
        <begin position="2"/>
        <end position="45"/>
    </location>
</feature>
<accession>A0A6S6SIA9</accession>
<dbReference type="InterPro" id="IPR009057">
    <property type="entry name" value="Homeodomain-like_sf"/>
</dbReference>